<evidence type="ECO:0000313" key="2">
    <source>
        <dbReference type="Proteomes" id="UP001283361"/>
    </source>
</evidence>
<dbReference type="EMBL" id="JAWDGP010007482">
    <property type="protein sequence ID" value="KAK3716268.1"/>
    <property type="molecule type" value="Genomic_DNA"/>
</dbReference>
<reference evidence="1" key="1">
    <citation type="journal article" date="2023" name="G3 (Bethesda)">
        <title>A reference genome for the long-term kleptoplast-retaining sea slug Elysia crispata morphotype clarki.</title>
        <authorList>
            <person name="Eastman K.E."/>
            <person name="Pendleton A.L."/>
            <person name="Shaikh M.A."/>
            <person name="Suttiyut T."/>
            <person name="Ogas R."/>
            <person name="Tomko P."/>
            <person name="Gavelis G."/>
            <person name="Widhalm J.R."/>
            <person name="Wisecaver J.H."/>
        </authorList>
    </citation>
    <scope>NUCLEOTIDE SEQUENCE</scope>
    <source>
        <strain evidence="1">ECLA1</strain>
    </source>
</reference>
<comment type="caution">
    <text evidence="1">The sequence shown here is derived from an EMBL/GenBank/DDBJ whole genome shotgun (WGS) entry which is preliminary data.</text>
</comment>
<name>A0AAE1CN98_9GAST</name>
<proteinExistence type="predicted"/>
<keyword evidence="2" id="KW-1185">Reference proteome</keyword>
<evidence type="ECO:0000313" key="1">
    <source>
        <dbReference type="EMBL" id="KAK3716268.1"/>
    </source>
</evidence>
<accession>A0AAE1CN98</accession>
<gene>
    <name evidence="1" type="ORF">RRG08_011934</name>
</gene>
<organism evidence="1 2">
    <name type="scientific">Elysia crispata</name>
    <name type="common">lettuce slug</name>
    <dbReference type="NCBI Taxonomy" id="231223"/>
    <lineage>
        <taxon>Eukaryota</taxon>
        <taxon>Metazoa</taxon>
        <taxon>Spiralia</taxon>
        <taxon>Lophotrochozoa</taxon>
        <taxon>Mollusca</taxon>
        <taxon>Gastropoda</taxon>
        <taxon>Heterobranchia</taxon>
        <taxon>Euthyneura</taxon>
        <taxon>Panpulmonata</taxon>
        <taxon>Sacoglossa</taxon>
        <taxon>Placobranchoidea</taxon>
        <taxon>Plakobranchidae</taxon>
        <taxon>Elysia</taxon>
    </lineage>
</organism>
<dbReference type="AlphaFoldDB" id="A0AAE1CN98"/>
<protein>
    <submittedName>
        <fullName evidence="1">Uncharacterized protein</fullName>
    </submittedName>
</protein>
<dbReference type="Proteomes" id="UP001283361">
    <property type="component" value="Unassembled WGS sequence"/>
</dbReference>
<sequence>MVAVVGAGCPQAWEVALRKTESYLARAGRPVLHRSGVANPGQTLNSRRRVVSICVLMFGKIQRWFVRLV</sequence>